<reference evidence="3" key="2">
    <citation type="journal article" date="2021" name="PeerJ">
        <title>Extensive microbial diversity within the chicken gut microbiome revealed by metagenomics and culture.</title>
        <authorList>
            <person name="Gilroy R."/>
            <person name="Ravi A."/>
            <person name="Getino M."/>
            <person name="Pursley I."/>
            <person name="Horton D.L."/>
            <person name="Alikhan N.F."/>
            <person name="Baker D."/>
            <person name="Gharbi K."/>
            <person name="Hall N."/>
            <person name="Watson M."/>
            <person name="Adriaenssens E.M."/>
            <person name="Foster-Nyarko E."/>
            <person name="Jarju S."/>
            <person name="Secka A."/>
            <person name="Antonio M."/>
            <person name="Oren A."/>
            <person name="Chaudhuri R.R."/>
            <person name="La Ragione R."/>
            <person name="Hildebrand F."/>
            <person name="Pallen M.J."/>
        </authorList>
    </citation>
    <scope>NUCLEOTIDE SEQUENCE</scope>
    <source>
        <strain evidence="3">CHK158-818</strain>
    </source>
</reference>
<dbReference type="InterPro" id="IPR008631">
    <property type="entry name" value="Glycogen_synth"/>
</dbReference>
<sequence>TARHKLLQTAAALTGCHPDNDTLLIATSGRYEYKNKGLDLFIDTIRRLKVRNNIKREIIAFILVPAYVNQAREDLRKRIDSHYSGEKPLPDAIITHTLHDISFDRIVNHLHYAGIANLPEDKIKAIFVPSYLKGDDGIFNLPYYDLLIGMDATVFASYYEPWGYTPLESIAFGIPTITTDLSGFGRWVQSVQPDTSLEKGVEVLHRTDSNFEEVSEKIAQQIEKFSFWNEKQKQAASQAATSLAKQAEWENFIQYYLQAYDIAQNKNKKN</sequence>
<dbReference type="Gene3D" id="3.40.50.2000">
    <property type="entry name" value="Glycogen Phosphorylase B"/>
    <property type="match status" value="1"/>
</dbReference>
<evidence type="ECO:0000313" key="3">
    <source>
        <dbReference type="EMBL" id="HIU56129.1"/>
    </source>
</evidence>
<dbReference type="SUPFAM" id="SSF53756">
    <property type="entry name" value="UDP-Glycosyltransferase/glycogen phosphorylase"/>
    <property type="match status" value="1"/>
</dbReference>
<accession>A0A9D1M9I0</accession>
<name>A0A9D1M9I0_9BACT</name>
<protein>
    <submittedName>
        <fullName evidence="3">Glycosyltransferase</fullName>
    </submittedName>
</protein>
<gene>
    <name evidence="3" type="ORF">IAB03_10040</name>
</gene>
<dbReference type="Pfam" id="PF05693">
    <property type="entry name" value="Glycogen_syn"/>
    <property type="match status" value="2"/>
</dbReference>
<dbReference type="PANTHER" id="PTHR10176">
    <property type="entry name" value="GLYCOGEN SYNTHASE"/>
    <property type="match status" value="1"/>
</dbReference>
<dbReference type="Proteomes" id="UP000824112">
    <property type="component" value="Unassembled WGS sequence"/>
</dbReference>
<dbReference type="GO" id="GO:0005978">
    <property type="term" value="P:glycogen biosynthetic process"/>
    <property type="evidence" value="ECO:0007669"/>
    <property type="project" value="InterPro"/>
</dbReference>
<reference evidence="3" key="1">
    <citation type="submission" date="2020-10" db="EMBL/GenBank/DDBJ databases">
        <authorList>
            <person name="Gilroy R."/>
        </authorList>
    </citation>
    <scope>NUCLEOTIDE SEQUENCE</scope>
    <source>
        <strain evidence="3">CHK158-818</strain>
    </source>
</reference>
<dbReference type="GO" id="GO:0004373">
    <property type="term" value="F:alpha-1,4-glucan glucosyltransferase (UDP-glucose donor) activity"/>
    <property type="evidence" value="ECO:0007669"/>
    <property type="project" value="InterPro"/>
</dbReference>
<dbReference type="PANTHER" id="PTHR10176:SF3">
    <property type="entry name" value="GLYCOGEN [STARCH] SYNTHASE"/>
    <property type="match status" value="1"/>
</dbReference>
<feature type="non-terminal residue" evidence="3">
    <location>
        <position position="1"/>
    </location>
</feature>
<keyword evidence="1" id="KW-0328">Glycosyltransferase</keyword>
<proteinExistence type="predicted"/>
<evidence type="ECO:0000256" key="2">
    <source>
        <dbReference type="ARBA" id="ARBA00022679"/>
    </source>
</evidence>
<evidence type="ECO:0000313" key="4">
    <source>
        <dbReference type="Proteomes" id="UP000824112"/>
    </source>
</evidence>
<dbReference type="GO" id="GO:0005737">
    <property type="term" value="C:cytoplasm"/>
    <property type="evidence" value="ECO:0007669"/>
    <property type="project" value="TreeGrafter"/>
</dbReference>
<keyword evidence="2" id="KW-0808">Transferase</keyword>
<comment type="caution">
    <text evidence="3">The sequence shown here is derived from an EMBL/GenBank/DDBJ whole genome shotgun (WGS) entry which is preliminary data.</text>
</comment>
<dbReference type="AlphaFoldDB" id="A0A9D1M9I0"/>
<organism evidence="3 4">
    <name type="scientific">Candidatus Gallibacteroides avistercoris</name>
    <dbReference type="NCBI Taxonomy" id="2840833"/>
    <lineage>
        <taxon>Bacteria</taxon>
        <taxon>Pseudomonadati</taxon>
        <taxon>Bacteroidota</taxon>
        <taxon>Bacteroidia</taxon>
        <taxon>Bacteroidales</taxon>
        <taxon>Bacteroidaceae</taxon>
        <taxon>Bacteroidaceae incertae sedis</taxon>
        <taxon>Candidatus Gallibacteroides</taxon>
    </lineage>
</organism>
<evidence type="ECO:0000256" key="1">
    <source>
        <dbReference type="ARBA" id="ARBA00022676"/>
    </source>
</evidence>
<dbReference type="EMBL" id="DVNA01000233">
    <property type="protein sequence ID" value="HIU56129.1"/>
    <property type="molecule type" value="Genomic_DNA"/>
</dbReference>